<reference evidence="2" key="1">
    <citation type="journal article" date="2019" name="Environ. Microbiol.">
        <title>Fungal ecological strategies reflected in gene transcription - a case study of two litter decomposers.</title>
        <authorList>
            <person name="Barbi F."/>
            <person name="Kohler A."/>
            <person name="Barry K."/>
            <person name="Baskaran P."/>
            <person name="Daum C."/>
            <person name="Fauchery L."/>
            <person name="Ihrmark K."/>
            <person name="Kuo A."/>
            <person name="LaButti K."/>
            <person name="Lipzen A."/>
            <person name="Morin E."/>
            <person name="Grigoriev I.V."/>
            <person name="Henrissat B."/>
            <person name="Lindahl B."/>
            <person name="Martin F."/>
        </authorList>
    </citation>
    <scope>NUCLEOTIDE SEQUENCE</scope>
    <source>
        <strain evidence="2">JB14</strain>
    </source>
</reference>
<evidence type="ECO:0000313" key="3">
    <source>
        <dbReference type="Proteomes" id="UP000799118"/>
    </source>
</evidence>
<dbReference type="AlphaFoldDB" id="A0A6A4HJN4"/>
<evidence type="ECO:0000256" key="1">
    <source>
        <dbReference type="SAM" id="Phobius"/>
    </source>
</evidence>
<sequence length="283" mass="31680">IQRVIRDMIRPAWVDSVPKNFGEKSTGSVKAAEWRTLSSLHLPIALVIRWGDADGSAPPEDDSEAGYLLKVLDHTMALFQATIVALRHSMLVRRANIYQKYHAEWVKGLTTFFPRAREGKIKANIHAAGHIFDFLLLFGLVMSWWCFPFERLIGALQKINTNDHIGGMFICSCLFADLRISITGEMEATIIKSVTRTANIRCWLRCPDCPEAVCQLKVMFDKCFKPVNGMVKEENQPQKGSQCAYAKWDSANFSPSTTHPGNATIIYRPSPAGRPVGGVIQEI</sequence>
<keyword evidence="1" id="KW-0472">Membrane</keyword>
<organism evidence="2 3">
    <name type="scientific">Gymnopus androsaceus JB14</name>
    <dbReference type="NCBI Taxonomy" id="1447944"/>
    <lineage>
        <taxon>Eukaryota</taxon>
        <taxon>Fungi</taxon>
        <taxon>Dikarya</taxon>
        <taxon>Basidiomycota</taxon>
        <taxon>Agaricomycotina</taxon>
        <taxon>Agaricomycetes</taxon>
        <taxon>Agaricomycetidae</taxon>
        <taxon>Agaricales</taxon>
        <taxon>Marasmiineae</taxon>
        <taxon>Omphalotaceae</taxon>
        <taxon>Gymnopus</taxon>
    </lineage>
</organism>
<accession>A0A6A4HJN4</accession>
<gene>
    <name evidence="2" type="ORF">BT96DRAFT_821111</name>
</gene>
<feature type="transmembrane region" description="Helical" evidence="1">
    <location>
        <begin position="125"/>
        <end position="145"/>
    </location>
</feature>
<keyword evidence="3" id="KW-1185">Reference proteome</keyword>
<feature type="non-terminal residue" evidence="2">
    <location>
        <position position="1"/>
    </location>
</feature>
<name>A0A6A4HJN4_9AGAR</name>
<dbReference type="EMBL" id="ML769474">
    <property type="protein sequence ID" value="KAE9399042.1"/>
    <property type="molecule type" value="Genomic_DNA"/>
</dbReference>
<proteinExistence type="predicted"/>
<dbReference type="Proteomes" id="UP000799118">
    <property type="component" value="Unassembled WGS sequence"/>
</dbReference>
<keyword evidence="1" id="KW-1133">Transmembrane helix</keyword>
<evidence type="ECO:0000313" key="2">
    <source>
        <dbReference type="EMBL" id="KAE9399042.1"/>
    </source>
</evidence>
<dbReference type="OrthoDB" id="3234349at2759"/>
<keyword evidence="1" id="KW-0812">Transmembrane</keyword>
<protein>
    <submittedName>
        <fullName evidence="2">Uncharacterized protein</fullName>
    </submittedName>
</protein>